<dbReference type="InterPro" id="IPR009060">
    <property type="entry name" value="UBA-like_sf"/>
</dbReference>
<gene>
    <name evidence="3" type="ORF">PDIGIT_LOCUS12064</name>
</gene>
<evidence type="ECO:0000259" key="2">
    <source>
        <dbReference type="PROSITE" id="PS51140"/>
    </source>
</evidence>
<sequence>MALPQIVPFPAKPLRQQVVPKEWELYLDAWTSLVELYLRLPDQQFASAISTEGSSIVDFLASFFHELANDDSILPTALTLRKRCFHLLHRIYSGHQVPSALLKWPVLSDICHCFPKSEQLRALLSQLWKKEADVIEKNLQLAKTSLIKNLESKMPQNAEDTLNKLVPLLRVSPEAGTYMLTGSDFMDSLNAAYSNVSSDIQVKLTATAFLGLTALLEGPKPSLSTLSDHLYSLKTNGERQQKSASTQGSLVASLVTNTPFLAKVRDRATVLEATRVKNFAAELSVFQQPSIARPRKLVRRKVDKGKNKQVTHDHPSEHMHVHRMTLISQIQDLFPDLGSGFVAKLLDEYDDDVEVTTAHLLEDSLPHHLANGDRNEQLPTVEASAIQQVPQSEPPPSMRRNVFDNDELDRLAVDASRLHLGRKNQQLTADKILDNRHDAPSKSAILSALAAFDSDDDERDDTYDVEDVGGTIDSTADDANTQDKNEEALFKAYSTTPGVFGRDAATRRSTARTALKSETGMTDEAIEGWSIMIGRDPKRLRRLEARFAAFAGQQTELATTAWRASPMGSEGEDTGGGGRGGSSGRGHNRGQGRGRGGGGRGRGNPAGPADDKQTQVARQRKDQNKGSRANHNRRDQRAKKLARGGFPG</sequence>
<dbReference type="PANTHER" id="PTHR21494">
    <property type="entry name" value="ACTIVATING SIGNAL COINTEGRATOR 1 COMPLEX SUBUNIT 2 ASC-1 COMPLEX SUBUNIT P100"/>
    <property type="match status" value="1"/>
</dbReference>
<dbReference type="AlphaFoldDB" id="A0A9W4XPI9"/>
<dbReference type="SUPFAM" id="SSF46934">
    <property type="entry name" value="UBA-like"/>
    <property type="match status" value="1"/>
</dbReference>
<feature type="compositionally biased region" description="Basic residues" evidence="1">
    <location>
        <begin position="628"/>
        <end position="642"/>
    </location>
</feature>
<dbReference type="Gene3D" id="1.10.8.10">
    <property type="entry name" value="DNA helicase RuvA subunit, C-terminal domain"/>
    <property type="match status" value="1"/>
</dbReference>
<dbReference type="InterPro" id="IPR003892">
    <property type="entry name" value="CUE"/>
</dbReference>
<dbReference type="OrthoDB" id="5577209at2759"/>
<feature type="compositionally biased region" description="Basic and acidic residues" evidence="1">
    <location>
        <begin position="609"/>
        <end position="625"/>
    </location>
</feature>
<feature type="compositionally biased region" description="Acidic residues" evidence="1">
    <location>
        <begin position="456"/>
        <end position="467"/>
    </location>
</feature>
<reference evidence="3" key="1">
    <citation type="submission" date="2023-01" db="EMBL/GenBank/DDBJ databases">
        <authorList>
            <person name="Van Ghelder C."/>
            <person name="Rancurel C."/>
        </authorList>
    </citation>
    <scope>NUCLEOTIDE SEQUENCE</scope>
    <source>
        <strain evidence="3">CNCM I-4278</strain>
    </source>
</reference>
<feature type="region of interest" description="Disordered" evidence="1">
    <location>
        <begin position="456"/>
        <end position="479"/>
    </location>
</feature>
<dbReference type="CDD" id="cd14364">
    <property type="entry name" value="CUE_ASCC2"/>
    <property type="match status" value="1"/>
</dbReference>
<keyword evidence="4" id="KW-1185">Reference proteome</keyword>
<dbReference type="PANTHER" id="PTHR21494:SF0">
    <property type="entry name" value="ACTIVATING SIGNAL COINTEGRATOR 1 COMPLEX SUBUNIT 2"/>
    <property type="match status" value="1"/>
</dbReference>
<dbReference type="PROSITE" id="PS51140">
    <property type="entry name" value="CUE"/>
    <property type="match status" value="1"/>
</dbReference>
<evidence type="ECO:0000256" key="1">
    <source>
        <dbReference type="SAM" id="MobiDB-lite"/>
    </source>
</evidence>
<name>A0A9W4XPI9_9PLEO</name>
<dbReference type="Proteomes" id="UP001152607">
    <property type="component" value="Unassembled WGS sequence"/>
</dbReference>
<dbReference type="InterPro" id="IPR041800">
    <property type="entry name" value="ASCC2_CUE"/>
</dbReference>
<feature type="domain" description="CUE" evidence="2">
    <location>
        <begin position="322"/>
        <end position="365"/>
    </location>
</feature>
<feature type="region of interest" description="Disordered" evidence="1">
    <location>
        <begin position="558"/>
        <end position="648"/>
    </location>
</feature>
<proteinExistence type="predicted"/>
<evidence type="ECO:0000313" key="4">
    <source>
        <dbReference type="Proteomes" id="UP001152607"/>
    </source>
</evidence>
<dbReference type="SMART" id="SM00546">
    <property type="entry name" value="CUE"/>
    <property type="match status" value="1"/>
</dbReference>
<organism evidence="3 4">
    <name type="scientific">Periconia digitata</name>
    <dbReference type="NCBI Taxonomy" id="1303443"/>
    <lineage>
        <taxon>Eukaryota</taxon>
        <taxon>Fungi</taxon>
        <taxon>Dikarya</taxon>
        <taxon>Ascomycota</taxon>
        <taxon>Pezizomycotina</taxon>
        <taxon>Dothideomycetes</taxon>
        <taxon>Pleosporomycetidae</taxon>
        <taxon>Pleosporales</taxon>
        <taxon>Massarineae</taxon>
        <taxon>Periconiaceae</taxon>
        <taxon>Periconia</taxon>
    </lineage>
</organism>
<evidence type="ECO:0000313" key="3">
    <source>
        <dbReference type="EMBL" id="CAI6338928.1"/>
    </source>
</evidence>
<feature type="compositionally biased region" description="Gly residues" evidence="1">
    <location>
        <begin position="593"/>
        <end position="604"/>
    </location>
</feature>
<dbReference type="Pfam" id="PF02845">
    <property type="entry name" value="CUE"/>
    <property type="match status" value="1"/>
</dbReference>
<dbReference type="EMBL" id="CAOQHR010000008">
    <property type="protein sequence ID" value="CAI6338928.1"/>
    <property type="molecule type" value="Genomic_DNA"/>
</dbReference>
<comment type="caution">
    <text evidence="3">The sequence shown here is derived from an EMBL/GenBank/DDBJ whole genome shotgun (WGS) entry which is preliminary data.</text>
</comment>
<feature type="compositionally biased region" description="Gly residues" evidence="1">
    <location>
        <begin position="574"/>
        <end position="585"/>
    </location>
</feature>
<dbReference type="GO" id="GO:0043130">
    <property type="term" value="F:ubiquitin binding"/>
    <property type="evidence" value="ECO:0007669"/>
    <property type="project" value="InterPro"/>
</dbReference>
<dbReference type="InterPro" id="IPR052586">
    <property type="entry name" value="ASCC2"/>
</dbReference>
<accession>A0A9W4XPI9</accession>
<protein>
    <recommendedName>
        <fullName evidence="2">CUE domain-containing protein</fullName>
    </recommendedName>
</protein>